<feature type="coiled-coil region" evidence="1">
    <location>
        <begin position="554"/>
        <end position="616"/>
    </location>
</feature>
<dbReference type="AlphaFoldDB" id="A0AAD9WE42"/>
<keyword evidence="4" id="KW-1185">Reference proteome</keyword>
<feature type="compositionally biased region" description="Polar residues" evidence="2">
    <location>
        <begin position="814"/>
        <end position="834"/>
    </location>
</feature>
<feature type="compositionally biased region" description="Basic and acidic residues" evidence="2">
    <location>
        <begin position="839"/>
        <end position="855"/>
    </location>
</feature>
<dbReference type="EMBL" id="JAUBYV010000003">
    <property type="protein sequence ID" value="KAK2627975.1"/>
    <property type="molecule type" value="Genomic_DNA"/>
</dbReference>
<protein>
    <submittedName>
        <fullName evidence="3">Uncharacterized protein</fullName>
    </submittedName>
</protein>
<feature type="coiled-coil region" evidence="1">
    <location>
        <begin position="502"/>
        <end position="529"/>
    </location>
</feature>
<gene>
    <name evidence="3" type="ORF">QTJ16_002621</name>
</gene>
<evidence type="ECO:0000313" key="4">
    <source>
        <dbReference type="Proteomes" id="UP001285354"/>
    </source>
</evidence>
<feature type="region of interest" description="Disordered" evidence="2">
    <location>
        <begin position="92"/>
        <end position="111"/>
    </location>
</feature>
<proteinExistence type="predicted"/>
<feature type="coiled-coil region" evidence="1">
    <location>
        <begin position="308"/>
        <end position="377"/>
    </location>
</feature>
<dbReference type="Proteomes" id="UP001285354">
    <property type="component" value="Unassembled WGS sequence"/>
</dbReference>
<organism evidence="3 4">
    <name type="scientific">Diplocarpon rosae</name>
    <dbReference type="NCBI Taxonomy" id="946125"/>
    <lineage>
        <taxon>Eukaryota</taxon>
        <taxon>Fungi</taxon>
        <taxon>Dikarya</taxon>
        <taxon>Ascomycota</taxon>
        <taxon>Pezizomycotina</taxon>
        <taxon>Leotiomycetes</taxon>
        <taxon>Helotiales</taxon>
        <taxon>Drepanopezizaceae</taxon>
        <taxon>Diplocarpon</taxon>
    </lineage>
</organism>
<sequence length="1111" mass="123886">MDQQIPRDNGDIAHTHTSSPTSICQYHSDHSVYTLANADACAANEEPVANSQCEPKDLPDHVDTDRFREHPDLISVVEDQEEQEAYTSGFQPLVHSNARPGSRRSNQGKIRGGPVLFGEPAPQAFYKLFDSHNDASKIMKSSIRHMAVNKAARSQSPAPQTGPTLAGYQMFLKTGEQYAKAIDGFEQQKILIESQQLDILKLQHVNDSRRQQVEALEAEKATLTQSIQKYADMSSKYKRHMNDVVKSQKYLKAQAAEIKRSASAAQLAVMTKNEAILLEIKTAIQEAKDQGLTVETLSKKLSIAHDQKRKLGEENATMESEKNSLQALVDTEKSTNDTLRVELERLRLDLSREIRSRNQLENSLDSQTTVCKELVEQLNQLPGALSDRLQQEDGALASILSAENATHVKIDRVTSLIDALKSVELEPPAALVKLIEHLFSRFENREEISEAGHSSFLEANSKALEGLKENLGQLRLDKDTEIRYIERVGNLELCKEALISDKTAREQEIQILTQQLDELRRSQEDFRSQLISRTEELAATRANSREDPRLVVKIGELESATTALERQLKSANLEASRARDEASSIERSAHLKEQQVKDLERRLDDAQRKIKSFDEEQSRYIAAKEHEIKVVCQDLTNKAETQKATMKLKLESEVKNIGQKYKEKDVELSLAKQEIQRLQSGRDASDNASANMQQDDSQFLEKASKLVAQIKRMKEQNRKFSYELARSVCSVKNESSEIHQMLQRAMNEPSQLIEAAVRKQRDIEAKIRQASVAGMEIELLKEQKVVLQTKVKSLSEIVARHSQPAHMGLHKARSSANMSPVNLSPAQGTSQRTGSEFPLRPEDNRQKWESQEISEHSASSGVGTPEETLRQQLKMVDSRSTFKPGGTAQSSATTNASVATPQIHGGRHQNLVAYASATHASARVQRLTPKNSTEYIKPFSEMTPSSQTSASSLTDLDSLMDRILAEDDHGLVSNNGTSVNRISGEQQQEKIVKHTLGTRTPNEASMKPLKSAMKKPAAKAKNVPSSNTLNHAQADLKNVGFIQKNIRQERRPENFVGAVSGGRIGSVSVASSSLLLQTSEHKLSDQILPIQKRRLASRRPSRSIIPDSQET</sequence>
<name>A0AAD9WE42_9HELO</name>
<keyword evidence="1" id="KW-0175">Coiled coil</keyword>
<evidence type="ECO:0000256" key="2">
    <source>
        <dbReference type="SAM" id="MobiDB-lite"/>
    </source>
</evidence>
<comment type="caution">
    <text evidence="3">The sequence shown here is derived from an EMBL/GenBank/DDBJ whole genome shotgun (WGS) entry which is preliminary data.</text>
</comment>
<evidence type="ECO:0000313" key="3">
    <source>
        <dbReference type="EMBL" id="KAK2627975.1"/>
    </source>
</evidence>
<evidence type="ECO:0000256" key="1">
    <source>
        <dbReference type="SAM" id="Coils"/>
    </source>
</evidence>
<feature type="region of interest" description="Disordered" evidence="2">
    <location>
        <begin position="804"/>
        <end position="866"/>
    </location>
</feature>
<feature type="region of interest" description="Disordered" evidence="2">
    <location>
        <begin position="1"/>
        <end position="20"/>
    </location>
</feature>
<reference evidence="3" key="1">
    <citation type="submission" date="2023-06" db="EMBL/GenBank/DDBJ databases">
        <title>Draft genome of Marssonina rosae.</title>
        <authorList>
            <person name="Cheng Q."/>
        </authorList>
    </citation>
    <scope>NUCLEOTIDE SEQUENCE</scope>
    <source>
        <strain evidence="3">R4</strain>
    </source>
</reference>
<accession>A0AAD9WE42</accession>
<feature type="coiled-coil region" evidence="1">
    <location>
        <begin position="199"/>
        <end position="233"/>
    </location>
</feature>